<sequence>MGMEARDKRRPGGWTQADWRMAQCCCRGSWTQNWRGEGAGDLEGKDQATCRGEGGGDLGRAQADI</sequence>
<dbReference type="EMBL" id="CM000884">
    <property type="protein sequence ID" value="PNT61364.1"/>
    <property type="molecule type" value="Genomic_DNA"/>
</dbReference>
<protein>
    <submittedName>
        <fullName evidence="2 3">Uncharacterized protein</fullName>
    </submittedName>
</protein>
<reference evidence="2 3" key="1">
    <citation type="journal article" date="2010" name="Nature">
        <title>Genome sequencing and analysis of the model grass Brachypodium distachyon.</title>
        <authorList>
            <consortium name="International Brachypodium Initiative"/>
        </authorList>
    </citation>
    <scope>NUCLEOTIDE SEQUENCE [LARGE SCALE GENOMIC DNA]</scope>
    <source>
        <strain evidence="2 3">Bd21</strain>
    </source>
</reference>
<organism evidence="2">
    <name type="scientific">Brachypodium distachyon</name>
    <name type="common">Purple false brome</name>
    <name type="synonym">Trachynia distachya</name>
    <dbReference type="NCBI Taxonomy" id="15368"/>
    <lineage>
        <taxon>Eukaryota</taxon>
        <taxon>Viridiplantae</taxon>
        <taxon>Streptophyta</taxon>
        <taxon>Embryophyta</taxon>
        <taxon>Tracheophyta</taxon>
        <taxon>Spermatophyta</taxon>
        <taxon>Magnoliopsida</taxon>
        <taxon>Liliopsida</taxon>
        <taxon>Poales</taxon>
        <taxon>Poaceae</taxon>
        <taxon>BOP clade</taxon>
        <taxon>Pooideae</taxon>
        <taxon>Stipodae</taxon>
        <taxon>Brachypodieae</taxon>
        <taxon>Brachypodium</taxon>
    </lineage>
</organism>
<evidence type="ECO:0000313" key="2">
    <source>
        <dbReference type="EMBL" id="PNT61364.1"/>
    </source>
</evidence>
<dbReference type="Proteomes" id="UP000008810">
    <property type="component" value="Chromosome 5"/>
</dbReference>
<reference evidence="2" key="2">
    <citation type="submission" date="2017-06" db="EMBL/GenBank/DDBJ databases">
        <title>WGS assembly of Brachypodium distachyon.</title>
        <authorList>
            <consortium name="The International Brachypodium Initiative"/>
            <person name="Lucas S."/>
            <person name="Harmon-Smith M."/>
            <person name="Lail K."/>
            <person name="Tice H."/>
            <person name="Grimwood J."/>
            <person name="Bruce D."/>
            <person name="Barry K."/>
            <person name="Shu S."/>
            <person name="Lindquist E."/>
            <person name="Wang M."/>
            <person name="Pitluck S."/>
            <person name="Vogel J.P."/>
            <person name="Garvin D.F."/>
            <person name="Mockler T.C."/>
            <person name="Schmutz J."/>
            <person name="Rokhsar D."/>
            <person name="Bevan M.W."/>
        </authorList>
    </citation>
    <scope>NUCLEOTIDE SEQUENCE</scope>
    <source>
        <strain evidence="2">Bd21</strain>
    </source>
</reference>
<evidence type="ECO:0000313" key="4">
    <source>
        <dbReference type="Proteomes" id="UP000008810"/>
    </source>
</evidence>
<reference evidence="3" key="3">
    <citation type="submission" date="2018-08" db="UniProtKB">
        <authorList>
            <consortium name="EnsemblPlants"/>
        </authorList>
    </citation>
    <scope>IDENTIFICATION</scope>
    <source>
        <strain evidence="3">cv. Bd21</strain>
    </source>
</reference>
<dbReference type="Gramene" id="PNT61364">
    <property type="protein sequence ID" value="PNT61364"/>
    <property type="gene ID" value="BRADI_5g14325v3"/>
</dbReference>
<evidence type="ECO:0000313" key="3">
    <source>
        <dbReference type="EnsemblPlants" id="PNT61364"/>
    </source>
</evidence>
<keyword evidence="4" id="KW-1185">Reference proteome</keyword>
<evidence type="ECO:0000256" key="1">
    <source>
        <dbReference type="SAM" id="MobiDB-lite"/>
    </source>
</evidence>
<dbReference type="InParanoid" id="A0A2K2CH48"/>
<dbReference type="AlphaFoldDB" id="A0A2K2CH48"/>
<dbReference type="EnsemblPlants" id="PNT61364">
    <property type="protein sequence ID" value="PNT61364"/>
    <property type="gene ID" value="BRADI_5g14325v3"/>
</dbReference>
<name>A0A2K2CH48_BRADI</name>
<gene>
    <name evidence="2" type="ORF">BRADI_5g14325v3</name>
</gene>
<proteinExistence type="predicted"/>
<accession>A0A2K2CH48</accession>
<feature type="region of interest" description="Disordered" evidence="1">
    <location>
        <begin position="37"/>
        <end position="65"/>
    </location>
</feature>